<dbReference type="KEGG" id="bliq:INP51_15460"/>
<evidence type="ECO:0000313" key="5">
    <source>
        <dbReference type="EMBL" id="QOV19314.1"/>
    </source>
</evidence>
<dbReference type="Proteomes" id="UP000593601">
    <property type="component" value="Chromosome"/>
</dbReference>
<feature type="signal peptide" evidence="3">
    <location>
        <begin position="1"/>
        <end position="25"/>
    </location>
</feature>
<feature type="compositionally biased region" description="Low complexity" evidence="2">
    <location>
        <begin position="29"/>
        <end position="48"/>
    </location>
</feature>
<keyword evidence="3" id="KW-0732">Signal</keyword>
<accession>A0A7M2RH28</accession>
<feature type="chain" id="PRO_5038349542" evidence="3">
    <location>
        <begin position="26"/>
        <end position="327"/>
    </location>
</feature>
<sequence length="327" mass="35648">MKNKFRKYLLVFLSSVMVLTTSACAGNEAASRSNRSSSTSQTSQSASTAKEEKTIKDREGNDFVLPEHSDKIISMAPAITQTIVDLGLADKLVAVDKYSLPIDGVDQSLPAYDIMAPDVESISSLKPDIIFTTGMSKSGGEDPFKPITDLGLLMTSIPSASSLDDIKKDILFIGQVTKTEKSAKKLVADMESKINDLQNKVDKDAPAKTVYFEIGESPNLVSIGNGTYLNEIIEMLGAKNIFSDQDGWVSVSEESVLDKNPDIIFTNIDYMDDPVSDIFNRNGWDAINAVKNKQVFLIDPNASSQPNAHVVTAIEQMAKVLYPDSFK</sequence>
<dbReference type="PROSITE" id="PS50983">
    <property type="entry name" value="FE_B12_PBP"/>
    <property type="match status" value="1"/>
</dbReference>
<comment type="similarity">
    <text evidence="1">Belongs to the bacterial solute-binding protein 8 family.</text>
</comment>
<gene>
    <name evidence="5" type="ORF">INP51_15460</name>
</gene>
<protein>
    <submittedName>
        <fullName evidence="5">ABC transporter substrate-binding protein</fullName>
    </submittedName>
</protein>
<evidence type="ECO:0000256" key="1">
    <source>
        <dbReference type="ARBA" id="ARBA00008814"/>
    </source>
</evidence>
<dbReference type="RefSeq" id="WP_193735634.1">
    <property type="nucleotide sequence ID" value="NZ_CP063304.1"/>
</dbReference>
<feature type="region of interest" description="Disordered" evidence="2">
    <location>
        <begin position="28"/>
        <end position="61"/>
    </location>
</feature>
<evidence type="ECO:0000259" key="4">
    <source>
        <dbReference type="PROSITE" id="PS50983"/>
    </source>
</evidence>
<dbReference type="EMBL" id="CP063304">
    <property type="protein sequence ID" value="QOV19314.1"/>
    <property type="molecule type" value="Genomic_DNA"/>
</dbReference>
<dbReference type="InterPro" id="IPR002491">
    <property type="entry name" value="ABC_transptr_periplasmic_BD"/>
</dbReference>
<feature type="compositionally biased region" description="Basic and acidic residues" evidence="2">
    <location>
        <begin position="49"/>
        <end position="61"/>
    </location>
</feature>
<keyword evidence="6" id="KW-1185">Reference proteome</keyword>
<reference evidence="5 6" key="1">
    <citation type="submission" date="2020-10" db="EMBL/GenBank/DDBJ databases">
        <title>Blautia liquoris sp.nov., isolated from the mud in a fermentation cellar used for the production of Chinese strong-flavoured liquor.</title>
        <authorList>
            <person name="Lu L."/>
        </authorList>
    </citation>
    <scope>NUCLEOTIDE SEQUENCE [LARGE SCALE GENOMIC DNA]</scope>
    <source>
        <strain evidence="5 6">LZLJ-3</strain>
    </source>
</reference>
<dbReference type="PANTHER" id="PTHR30535:SF34">
    <property type="entry name" value="MOLYBDATE-BINDING PROTEIN MOLA"/>
    <property type="match status" value="1"/>
</dbReference>
<name>A0A7M2RH28_9FIRM</name>
<proteinExistence type="inferred from homology"/>
<dbReference type="CDD" id="cd01143">
    <property type="entry name" value="YvrC"/>
    <property type="match status" value="1"/>
</dbReference>
<dbReference type="Gene3D" id="3.40.50.1980">
    <property type="entry name" value="Nitrogenase molybdenum iron protein domain"/>
    <property type="match status" value="2"/>
</dbReference>
<dbReference type="Pfam" id="PF01497">
    <property type="entry name" value="Peripla_BP_2"/>
    <property type="match status" value="1"/>
</dbReference>
<dbReference type="AlphaFoldDB" id="A0A7M2RH28"/>
<evidence type="ECO:0000256" key="2">
    <source>
        <dbReference type="SAM" id="MobiDB-lite"/>
    </source>
</evidence>
<dbReference type="PANTHER" id="PTHR30535">
    <property type="entry name" value="VITAMIN B12-BINDING PROTEIN"/>
    <property type="match status" value="1"/>
</dbReference>
<organism evidence="5 6">
    <name type="scientific">Blautia liquoris</name>
    <dbReference type="NCBI Taxonomy" id="2779518"/>
    <lineage>
        <taxon>Bacteria</taxon>
        <taxon>Bacillati</taxon>
        <taxon>Bacillota</taxon>
        <taxon>Clostridia</taxon>
        <taxon>Lachnospirales</taxon>
        <taxon>Lachnospiraceae</taxon>
        <taxon>Blautia</taxon>
    </lineage>
</organism>
<evidence type="ECO:0000313" key="6">
    <source>
        <dbReference type="Proteomes" id="UP000593601"/>
    </source>
</evidence>
<feature type="domain" description="Fe/B12 periplasmic-binding" evidence="4">
    <location>
        <begin position="71"/>
        <end position="325"/>
    </location>
</feature>
<dbReference type="InterPro" id="IPR050902">
    <property type="entry name" value="ABC_Transporter_SBP"/>
</dbReference>
<dbReference type="GO" id="GO:0071281">
    <property type="term" value="P:cellular response to iron ion"/>
    <property type="evidence" value="ECO:0007669"/>
    <property type="project" value="TreeGrafter"/>
</dbReference>
<evidence type="ECO:0000256" key="3">
    <source>
        <dbReference type="SAM" id="SignalP"/>
    </source>
</evidence>
<dbReference type="PROSITE" id="PS51257">
    <property type="entry name" value="PROKAR_LIPOPROTEIN"/>
    <property type="match status" value="1"/>
</dbReference>
<dbReference type="SUPFAM" id="SSF53807">
    <property type="entry name" value="Helical backbone' metal receptor"/>
    <property type="match status" value="1"/>
</dbReference>